<dbReference type="Proteomes" id="UP000789702">
    <property type="component" value="Unassembled WGS sequence"/>
</dbReference>
<accession>A0ACA9MQV7</accession>
<name>A0ACA9MQV7_9GLOM</name>
<organism evidence="1 2">
    <name type="scientific">Dentiscutata heterogama</name>
    <dbReference type="NCBI Taxonomy" id="1316150"/>
    <lineage>
        <taxon>Eukaryota</taxon>
        <taxon>Fungi</taxon>
        <taxon>Fungi incertae sedis</taxon>
        <taxon>Mucoromycota</taxon>
        <taxon>Glomeromycotina</taxon>
        <taxon>Glomeromycetes</taxon>
        <taxon>Diversisporales</taxon>
        <taxon>Gigasporaceae</taxon>
        <taxon>Dentiscutata</taxon>
    </lineage>
</organism>
<keyword evidence="2" id="KW-1185">Reference proteome</keyword>
<gene>
    <name evidence="1" type="ORF">DHETER_LOCUS7422</name>
</gene>
<sequence>MSFFIFDLTDGLEQSNFNISKIKTKLYLKGFSVSKTLYEKLNNLNNLNNTSEIINSSFTYYESVLMLQHFLKDENFKLSSSILSYITSIIWEYIAPTIKNRHEIILEEIKTKSKKFQTRVKKSRASKKKSYGTTLLTPTATSPTVISNTTNEIVKKASEVSVSSSNSENMEKSNTVFASTSSSGCSEHGDIYNLICNKCNYKSNDYDNVGWFQ</sequence>
<proteinExistence type="predicted"/>
<evidence type="ECO:0000313" key="2">
    <source>
        <dbReference type="Proteomes" id="UP000789702"/>
    </source>
</evidence>
<evidence type="ECO:0000313" key="1">
    <source>
        <dbReference type="EMBL" id="CAG8605447.1"/>
    </source>
</evidence>
<reference evidence="1" key="1">
    <citation type="submission" date="2021-06" db="EMBL/GenBank/DDBJ databases">
        <authorList>
            <person name="Kallberg Y."/>
            <person name="Tangrot J."/>
            <person name="Rosling A."/>
        </authorList>
    </citation>
    <scope>NUCLEOTIDE SEQUENCE</scope>
    <source>
        <strain evidence="1">IL203A</strain>
    </source>
</reference>
<protein>
    <submittedName>
        <fullName evidence="1">1451_t:CDS:1</fullName>
    </submittedName>
</protein>
<comment type="caution">
    <text evidence="1">The sequence shown here is derived from an EMBL/GenBank/DDBJ whole genome shotgun (WGS) entry which is preliminary data.</text>
</comment>
<dbReference type="EMBL" id="CAJVPU010010420">
    <property type="protein sequence ID" value="CAG8605447.1"/>
    <property type="molecule type" value="Genomic_DNA"/>
</dbReference>